<reference evidence="4 5" key="1">
    <citation type="journal article" date="2023" name="Life. Sci Alliance">
        <title>Evolutionary insights into 3D genome organization and epigenetic landscape of Vigna mungo.</title>
        <authorList>
            <person name="Junaid A."/>
            <person name="Singh B."/>
            <person name="Bhatia S."/>
        </authorList>
    </citation>
    <scope>NUCLEOTIDE SEQUENCE [LARGE SCALE GENOMIC DNA]</scope>
    <source>
        <strain evidence="4">Urdbean</strain>
    </source>
</reference>
<keyword evidence="2" id="KW-0012">Acyltransferase</keyword>
<evidence type="ECO:0000313" key="5">
    <source>
        <dbReference type="Proteomes" id="UP001374535"/>
    </source>
</evidence>
<accession>A0AAQ3MSZ5</accession>
<organism evidence="4 5">
    <name type="scientific">Vigna mungo</name>
    <name type="common">Black gram</name>
    <name type="synonym">Phaseolus mungo</name>
    <dbReference type="NCBI Taxonomy" id="3915"/>
    <lineage>
        <taxon>Eukaryota</taxon>
        <taxon>Viridiplantae</taxon>
        <taxon>Streptophyta</taxon>
        <taxon>Embryophyta</taxon>
        <taxon>Tracheophyta</taxon>
        <taxon>Spermatophyta</taxon>
        <taxon>Magnoliopsida</taxon>
        <taxon>eudicotyledons</taxon>
        <taxon>Gunneridae</taxon>
        <taxon>Pentapetalae</taxon>
        <taxon>rosids</taxon>
        <taxon>fabids</taxon>
        <taxon>Fabales</taxon>
        <taxon>Fabaceae</taxon>
        <taxon>Papilionoideae</taxon>
        <taxon>50 kb inversion clade</taxon>
        <taxon>NPAAA clade</taxon>
        <taxon>indigoferoid/millettioid clade</taxon>
        <taxon>Phaseoleae</taxon>
        <taxon>Vigna</taxon>
    </lineage>
</organism>
<keyword evidence="5" id="KW-1185">Reference proteome</keyword>
<dbReference type="GO" id="GO:1990189">
    <property type="term" value="F:protein N-terminal-serine acetyltransferase activity"/>
    <property type="evidence" value="ECO:0007669"/>
    <property type="project" value="TreeGrafter"/>
</dbReference>
<dbReference type="EMBL" id="CP144692">
    <property type="protein sequence ID" value="WVY96797.1"/>
    <property type="molecule type" value="Genomic_DNA"/>
</dbReference>
<keyword evidence="3" id="KW-1133">Transmembrane helix</keyword>
<dbReference type="InterPro" id="IPR045047">
    <property type="entry name" value="Ard1-like"/>
</dbReference>
<keyword evidence="3" id="KW-0812">Transmembrane</keyword>
<sequence>ILSWPQLLHVDEDYNGGIVRYVLAKMEKESTNSHGHITSLVVLRTQRKLSLATKLTAATQTAMGQANYIFVLSGLYWILPHIVFGAEYVSLLVRKSNRDLRFIHRDLGLRDS</sequence>
<evidence type="ECO:0000256" key="3">
    <source>
        <dbReference type="SAM" id="Phobius"/>
    </source>
</evidence>
<keyword evidence="3" id="KW-0472">Membrane</keyword>
<feature type="transmembrane region" description="Helical" evidence="3">
    <location>
        <begin position="68"/>
        <end position="93"/>
    </location>
</feature>
<gene>
    <name evidence="4" type="ORF">V8G54_028948</name>
</gene>
<protein>
    <submittedName>
        <fullName evidence="4">Uncharacterized protein</fullName>
    </submittedName>
</protein>
<dbReference type="Gene3D" id="3.40.630.30">
    <property type="match status" value="1"/>
</dbReference>
<dbReference type="GO" id="GO:0031415">
    <property type="term" value="C:NatA complex"/>
    <property type="evidence" value="ECO:0007669"/>
    <property type="project" value="InterPro"/>
</dbReference>
<evidence type="ECO:0000256" key="1">
    <source>
        <dbReference type="ARBA" id="ARBA00022679"/>
    </source>
</evidence>
<evidence type="ECO:0000256" key="2">
    <source>
        <dbReference type="ARBA" id="ARBA00023315"/>
    </source>
</evidence>
<dbReference type="GO" id="GO:1990190">
    <property type="term" value="F:protein-N-terminal-glutamate acetyltransferase activity"/>
    <property type="evidence" value="ECO:0007669"/>
    <property type="project" value="TreeGrafter"/>
</dbReference>
<dbReference type="Proteomes" id="UP001374535">
    <property type="component" value="Chromosome 9"/>
</dbReference>
<feature type="non-terminal residue" evidence="4">
    <location>
        <position position="1"/>
    </location>
</feature>
<name>A0AAQ3MSZ5_VIGMU</name>
<dbReference type="AlphaFoldDB" id="A0AAQ3MSZ5"/>
<dbReference type="PANTHER" id="PTHR23091:SF4">
    <property type="entry name" value="N-TERMINAL AMINO-ACID N(ALPHA)-ACETYLTRANSFERASE NATA"/>
    <property type="match status" value="1"/>
</dbReference>
<evidence type="ECO:0000313" key="4">
    <source>
        <dbReference type="EMBL" id="WVY96797.1"/>
    </source>
</evidence>
<dbReference type="PANTHER" id="PTHR23091">
    <property type="entry name" value="N-TERMINAL ACETYLTRANSFERASE"/>
    <property type="match status" value="1"/>
</dbReference>
<proteinExistence type="predicted"/>
<keyword evidence="1" id="KW-0808">Transferase</keyword>